<comment type="subcellular location">
    <subcellularLocation>
        <location evidence="1">Nucleus</location>
    </subcellularLocation>
</comment>
<dbReference type="GO" id="GO:0008270">
    <property type="term" value="F:zinc ion binding"/>
    <property type="evidence" value="ECO:0007669"/>
    <property type="project" value="UniProtKB-KW"/>
</dbReference>
<evidence type="ECO:0000256" key="6">
    <source>
        <dbReference type="ARBA" id="ARBA00023015"/>
    </source>
</evidence>
<feature type="region of interest" description="Disordered" evidence="15">
    <location>
        <begin position="1141"/>
        <end position="1211"/>
    </location>
</feature>
<feature type="region of interest" description="Disordered" evidence="15">
    <location>
        <begin position="446"/>
        <end position="515"/>
    </location>
</feature>
<evidence type="ECO:0000256" key="10">
    <source>
        <dbReference type="ARBA" id="ARBA00023163"/>
    </source>
</evidence>
<dbReference type="PANTHER" id="PTHR45915:SF1">
    <property type="entry name" value="BROMODOMAIN ADJACENT TO ZINC FINGER DOMAIN PROTEIN 2B"/>
    <property type="match status" value="1"/>
</dbReference>
<reference evidence="20" key="2">
    <citation type="submission" date="2025-08" db="UniProtKB">
        <authorList>
            <consortium name="Ensembl"/>
        </authorList>
    </citation>
    <scope>IDENTIFICATION</scope>
</reference>
<dbReference type="InterPro" id="IPR018501">
    <property type="entry name" value="DDT_dom"/>
</dbReference>
<feature type="region of interest" description="Disordered" evidence="15">
    <location>
        <begin position="1451"/>
        <end position="1482"/>
    </location>
</feature>
<dbReference type="SUPFAM" id="SSF54171">
    <property type="entry name" value="DNA-binding domain"/>
    <property type="match status" value="1"/>
</dbReference>
<feature type="compositionally biased region" description="Polar residues" evidence="15">
    <location>
        <begin position="131"/>
        <end position="145"/>
    </location>
</feature>
<feature type="region of interest" description="Disordered" evidence="15">
    <location>
        <begin position="1351"/>
        <end position="1386"/>
    </location>
</feature>
<feature type="compositionally biased region" description="Polar residues" evidence="15">
    <location>
        <begin position="647"/>
        <end position="659"/>
    </location>
</feature>
<evidence type="ECO:0000256" key="14">
    <source>
        <dbReference type="SAM" id="Coils"/>
    </source>
</evidence>
<dbReference type="InterPro" id="IPR011011">
    <property type="entry name" value="Znf_FYVE_PHD"/>
</dbReference>
<gene>
    <name evidence="20" type="primary">baz2b</name>
</gene>
<evidence type="ECO:0000256" key="3">
    <source>
        <dbReference type="ARBA" id="ARBA00022723"/>
    </source>
</evidence>
<feature type="region of interest" description="Disordered" evidence="15">
    <location>
        <begin position="647"/>
        <end position="671"/>
    </location>
</feature>
<dbReference type="Proteomes" id="UP000694580">
    <property type="component" value="Chromosome 9"/>
</dbReference>
<dbReference type="FunFam" id="3.30.890.10:FF:000002">
    <property type="entry name" value="Bromodomain adjacent to zinc finger domain protein 2B"/>
    <property type="match status" value="1"/>
</dbReference>
<evidence type="ECO:0000256" key="5">
    <source>
        <dbReference type="ARBA" id="ARBA00022833"/>
    </source>
</evidence>
<dbReference type="InterPro" id="IPR018359">
    <property type="entry name" value="Bromodomain_CS"/>
</dbReference>
<feature type="region of interest" description="Disordered" evidence="15">
    <location>
        <begin position="1535"/>
        <end position="1577"/>
    </location>
</feature>
<evidence type="ECO:0000313" key="21">
    <source>
        <dbReference type="Proteomes" id="UP000694580"/>
    </source>
</evidence>
<dbReference type="PROSITE" id="PS50016">
    <property type="entry name" value="ZF_PHD_2"/>
    <property type="match status" value="1"/>
</dbReference>
<evidence type="ECO:0000256" key="4">
    <source>
        <dbReference type="ARBA" id="ARBA00022771"/>
    </source>
</evidence>
<dbReference type="Pfam" id="PF00439">
    <property type="entry name" value="Bromodomain"/>
    <property type="match status" value="1"/>
</dbReference>
<feature type="domain" description="MBD" evidence="19">
    <location>
        <begin position="667"/>
        <end position="738"/>
    </location>
</feature>
<dbReference type="SMART" id="SM00391">
    <property type="entry name" value="MBD"/>
    <property type="match status" value="1"/>
</dbReference>
<evidence type="ECO:0000256" key="1">
    <source>
        <dbReference type="ARBA" id="ARBA00004123"/>
    </source>
</evidence>
<organism evidence="20 21">
    <name type="scientific">Denticeps clupeoides</name>
    <name type="common">denticle herring</name>
    <dbReference type="NCBI Taxonomy" id="299321"/>
    <lineage>
        <taxon>Eukaryota</taxon>
        <taxon>Metazoa</taxon>
        <taxon>Chordata</taxon>
        <taxon>Craniata</taxon>
        <taxon>Vertebrata</taxon>
        <taxon>Euteleostomi</taxon>
        <taxon>Actinopterygii</taxon>
        <taxon>Neopterygii</taxon>
        <taxon>Teleostei</taxon>
        <taxon>Clupei</taxon>
        <taxon>Clupeiformes</taxon>
        <taxon>Denticipitoidei</taxon>
        <taxon>Denticipitidae</taxon>
        <taxon>Denticeps</taxon>
    </lineage>
</organism>
<keyword evidence="4 13" id="KW-0863">Zinc-finger</keyword>
<dbReference type="InterPro" id="IPR028941">
    <property type="entry name" value="WHIM2_dom"/>
</dbReference>
<evidence type="ECO:0000259" key="17">
    <source>
        <dbReference type="PROSITE" id="PS50016"/>
    </source>
</evidence>
<dbReference type="Gene3D" id="1.20.920.10">
    <property type="entry name" value="Bromodomain-like"/>
    <property type="match status" value="1"/>
</dbReference>
<evidence type="ECO:0000259" key="19">
    <source>
        <dbReference type="PROSITE" id="PS50982"/>
    </source>
</evidence>
<proteinExistence type="inferred from homology"/>
<feature type="region of interest" description="Disordered" evidence="15">
    <location>
        <begin position="336"/>
        <end position="416"/>
    </location>
</feature>
<dbReference type="InterPro" id="IPR001739">
    <property type="entry name" value="Methyl_CpG_DNA-bd"/>
</dbReference>
<keyword evidence="8 12" id="KW-0103">Bromodomain</keyword>
<evidence type="ECO:0000256" key="2">
    <source>
        <dbReference type="ARBA" id="ARBA00007444"/>
    </source>
</evidence>
<dbReference type="Pfam" id="PF01429">
    <property type="entry name" value="MBD"/>
    <property type="match status" value="1"/>
</dbReference>
<feature type="domain" description="PHD-type" evidence="17">
    <location>
        <begin position="1829"/>
        <end position="1879"/>
    </location>
</feature>
<keyword evidence="9" id="KW-0238">DNA-binding</keyword>
<dbReference type="CDD" id="cd01397">
    <property type="entry name" value="HAT_MBD"/>
    <property type="match status" value="1"/>
</dbReference>
<dbReference type="Pfam" id="PF00628">
    <property type="entry name" value="PHD"/>
    <property type="match status" value="1"/>
</dbReference>
<evidence type="ECO:0008006" key="22">
    <source>
        <dbReference type="Google" id="ProtNLM"/>
    </source>
</evidence>
<evidence type="ECO:0000256" key="7">
    <source>
        <dbReference type="ARBA" id="ARBA00023054"/>
    </source>
</evidence>
<dbReference type="PRINTS" id="PR00503">
    <property type="entry name" value="BROMODOMAIN"/>
</dbReference>
<evidence type="ECO:0000256" key="8">
    <source>
        <dbReference type="ARBA" id="ARBA00023117"/>
    </source>
</evidence>
<reference evidence="20" key="3">
    <citation type="submission" date="2025-09" db="UniProtKB">
        <authorList>
            <consortium name="Ensembl"/>
        </authorList>
    </citation>
    <scope>IDENTIFICATION</scope>
</reference>
<feature type="compositionally biased region" description="Basic residues" evidence="15">
    <location>
        <begin position="496"/>
        <end position="505"/>
    </location>
</feature>
<feature type="compositionally biased region" description="Basic and acidic residues" evidence="15">
    <location>
        <begin position="1191"/>
        <end position="1200"/>
    </location>
</feature>
<feature type="compositionally biased region" description="Low complexity" evidence="15">
    <location>
        <begin position="210"/>
        <end position="225"/>
    </location>
</feature>
<dbReference type="SMART" id="SM00571">
    <property type="entry name" value="DDT"/>
    <property type="match status" value="1"/>
</dbReference>
<dbReference type="InterPro" id="IPR016177">
    <property type="entry name" value="DNA-bd_dom_sf"/>
</dbReference>
<evidence type="ECO:0000256" key="12">
    <source>
        <dbReference type="PROSITE-ProRule" id="PRU00035"/>
    </source>
</evidence>
<dbReference type="Pfam" id="PF15613">
    <property type="entry name" value="WSD"/>
    <property type="match status" value="2"/>
</dbReference>
<dbReference type="GO" id="GO:0003677">
    <property type="term" value="F:DNA binding"/>
    <property type="evidence" value="ECO:0007669"/>
    <property type="project" value="UniProtKB-KW"/>
</dbReference>
<dbReference type="PROSITE" id="PS00633">
    <property type="entry name" value="BROMODOMAIN_1"/>
    <property type="match status" value="1"/>
</dbReference>
<feature type="region of interest" description="Disordered" evidence="15">
    <location>
        <begin position="131"/>
        <end position="175"/>
    </location>
</feature>
<dbReference type="Gene3D" id="3.30.40.10">
    <property type="entry name" value="Zinc/RING finger domain, C3HC4 (zinc finger)"/>
    <property type="match status" value="1"/>
</dbReference>
<dbReference type="InterPro" id="IPR036427">
    <property type="entry name" value="Bromodomain-like_sf"/>
</dbReference>
<feature type="region of interest" description="Disordered" evidence="15">
    <location>
        <begin position="210"/>
        <end position="287"/>
    </location>
</feature>
<evidence type="ECO:0000259" key="18">
    <source>
        <dbReference type="PROSITE" id="PS50827"/>
    </source>
</evidence>
<dbReference type="PROSITE" id="PS50982">
    <property type="entry name" value="MBD"/>
    <property type="match status" value="1"/>
</dbReference>
<evidence type="ECO:0000256" key="13">
    <source>
        <dbReference type="PROSITE-ProRule" id="PRU00146"/>
    </source>
</evidence>
<accession>A0AAY4C881</accession>
<feature type="compositionally biased region" description="Low complexity" evidence="15">
    <location>
        <begin position="351"/>
        <end position="397"/>
    </location>
</feature>
<feature type="compositionally biased region" description="Acidic residues" evidence="15">
    <location>
        <begin position="1168"/>
        <end position="1190"/>
    </location>
</feature>
<feature type="coiled-coil region" evidence="14">
    <location>
        <begin position="889"/>
        <end position="935"/>
    </location>
</feature>
<dbReference type="PANTHER" id="PTHR45915">
    <property type="entry name" value="TRANSCRIPTION INTERMEDIARY FACTOR"/>
    <property type="match status" value="1"/>
</dbReference>
<feature type="compositionally biased region" description="Polar residues" evidence="15">
    <location>
        <begin position="1535"/>
        <end position="1545"/>
    </location>
</feature>
<reference evidence="20 21" key="1">
    <citation type="submission" date="2020-06" db="EMBL/GenBank/DDBJ databases">
        <authorList>
            <consortium name="Wellcome Sanger Institute Data Sharing"/>
        </authorList>
    </citation>
    <scope>NUCLEOTIDE SEQUENCE [LARGE SCALE GENOMIC DNA]</scope>
</reference>
<dbReference type="InterPro" id="IPR013083">
    <property type="entry name" value="Znf_RING/FYVE/PHD"/>
</dbReference>
<keyword evidence="7 14" id="KW-0175">Coiled coil</keyword>
<dbReference type="PROSITE" id="PS50014">
    <property type="entry name" value="BROMODOMAIN_2"/>
    <property type="match status" value="1"/>
</dbReference>
<dbReference type="PROSITE" id="PS50827">
    <property type="entry name" value="DDT"/>
    <property type="match status" value="1"/>
</dbReference>
<feature type="compositionally biased region" description="Acidic residues" evidence="15">
    <location>
        <begin position="543"/>
        <end position="561"/>
    </location>
</feature>
<feature type="domain" description="DDT" evidence="18">
    <location>
        <begin position="961"/>
        <end position="1026"/>
    </location>
</feature>
<feature type="compositionally biased region" description="Low complexity" evidence="15">
    <location>
        <begin position="149"/>
        <end position="163"/>
    </location>
</feature>
<comment type="similarity">
    <text evidence="2">Belongs to the WAL family.</text>
</comment>
<dbReference type="SUPFAM" id="SSF57903">
    <property type="entry name" value="FYVE/PHD zinc finger"/>
    <property type="match status" value="1"/>
</dbReference>
<protein>
    <recommendedName>
        <fullName evidence="22">Bromodomain adjacent to zinc finger domain 2B</fullName>
    </recommendedName>
</protein>
<feature type="compositionally biased region" description="Polar residues" evidence="15">
    <location>
        <begin position="266"/>
        <end position="276"/>
    </location>
</feature>
<dbReference type="FunFam" id="3.30.40.10:FF:000199">
    <property type="entry name" value="Bromodomain adjacent to zinc finger domain 2B"/>
    <property type="match status" value="1"/>
</dbReference>
<feature type="compositionally biased region" description="Acidic residues" evidence="15">
    <location>
        <begin position="226"/>
        <end position="249"/>
    </location>
</feature>
<dbReference type="InterPro" id="IPR037374">
    <property type="entry name" value="BAZ2A/B_Bromo"/>
</dbReference>
<feature type="compositionally biased region" description="Basic and acidic residues" evidence="15">
    <location>
        <begin position="581"/>
        <end position="598"/>
    </location>
</feature>
<feature type="region of interest" description="Disordered" evidence="15">
    <location>
        <begin position="532"/>
        <end position="610"/>
    </location>
</feature>
<feature type="region of interest" description="Disordered" evidence="15">
    <location>
        <begin position="1705"/>
        <end position="1726"/>
    </location>
</feature>
<dbReference type="Ensembl" id="ENSDCDT00010036108.1">
    <property type="protein sequence ID" value="ENSDCDP00010029257.1"/>
    <property type="gene ID" value="ENSDCDG00010017321.1"/>
</dbReference>
<feature type="compositionally biased region" description="Polar residues" evidence="15">
    <location>
        <begin position="1355"/>
        <end position="1382"/>
    </location>
</feature>
<evidence type="ECO:0000313" key="20">
    <source>
        <dbReference type="Ensembl" id="ENSDCDP00010029257.1"/>
    </source>
</evidence>
<dbReference type="GeneTree" id="ENSGT00940000155359"/>
<dbReference type="GO" id="GO:0005634">
    <property type="term" value="C:nucleus"/>
    <property type="evidence" value="ECO:0007669"/>
    <property type="project" value="UniProtKB-SubCell"/>
</dbReference>
<dbReference type="CDD" id="cd15545">
    <property type="entry name" value="PHD_BAZ2A_like"/>
    <property type="match status" value="1"/>
</dbReference>
<feature type="compositionally biased region" description="Basic and acidic residues" evidence="15">
    <location>
        <begin position="1901"/>
        <end position="1912"/>
    </location>
</feature>
<dbReference type="SUPFAM" id="SSF47370">
    <property type="entry name" value="Bromodomain"/>
    <property type="match status" value="1"/>
</dbReference>
<keyword evidence="11" id="KW-0539">Nucleus</keyword>
<dbReference type="Pfam" id="PF02791">
    <property type="entry name" value="DDT"/>
    <property type="match status" value="1"/>
</dbReference>
<feature type="compositionally biased region" description="Polar residues" evidence="15">
    <location>
        <begin position="1452"/>
        <end position="1482"/>
    </location>
</feature>
<dbReference type="SMART" id="SM00249">
    <property type="entry name" value="PHD"/>
    <property type="match status" value="1"/>
</dbReference>
<feature type="region of interest" description="Disordered" evidence="15">
    <location>
        <begin position="1884"/>
        <end position="1960"/>
    </location>
</feature>
<dbReference type="CDD" id="cd05503">
    <property type="entry name" value="Bromo_BAZ2A_B_like"/>
    <property type="match status" value="1"/>
</dbReference>
<name>A0AAY4C881_9TELE</name>
<feature type="compositionally biased region" description="Basic and acidic residues" evidence="15">
    <location>
        <begin position="250"/>
        <end position="262"/>
    </location>
</feature>
<dbReference type="InterPro" id="IPR001487">
    <property type="entry name" value="Bromodomain"/>
</dbReference>
<keyword evidence="5" id="KW-0862">Zinc</keyword>
<dbReference type="InterPro" id="IPR019787">
    <property type="entry name" value="Znf_PHD-finger"/>
</dbReference>
<dbReference type="SMART" id="SM00297">
    <property type="entry name" value="BROMO"/>
    <property type="match status" value="1"/>
</dbReference>
<dbReference type="Gene3D" id="3.30.890.10">
    <property type="entry name" value="Methyl-cpg-binding Protein 2, Chain A"/>
    <property type="match status" value="1"/>
</dbReference>
<keyword evidence="21" id="KW-1185">Reference proteome</keyword>
<feature type="region of interest" description="Disordered" evidence="15">
    <location>
        <begin position="771"/>
        <end position="803"/>
    </location>
</feature>
<evidence type="ECO:0000256" key="15">
    <source>
        <dbReference type="SAM" id="MobiDB-lite"/>
    </source>
</evidence>
<feature type="compositionally biased region" description="Basic residues" evidence="15">
    <location>
        <begin position="1922"/>
        <end position="1932"/>
    </location>
</feature>
<keyword evidence="3" id="KW-0479">Metal-binding</keyword>
<evidence type="ECO:0000259" key="16">
    <source>
        <dbReference type="PROSITE" id="PS50014"/>
    </source>
</evidence>
<evidence type="ECO:0000256" key="9">
    <source>
        <dbReference type="ARBA" id="ARBA00023125"/>
    </source>
</evidence>
<feature type="domain" description="Bromo" evidence="16">
    <location>
        <begin position="1978"/>
        <end position="2048"/>
    </location>
</feature>
<feature type="compositionally biased region" description="Basic and acidic residues" evidence="15">
    <location>
        <begin position="532"/>
        <end position="542"/>
    </location>
</feature>
<keyword evidence="10" id="KW-0804">Transcription</keyword>
<dbReference type="InterPro" id="IPR001965">
    <property type="entry name" value="Znf_PHD"/>
</dbReference>
<dbReference type="GO" id="GO:0000785">
    <property type="term" value="C:chromatin"/>
    <property type="evidence" value="ECO:0007669"/>
    <property type="project" value="TreeGrafter"/>
</dbReference>
<evidence type="ECO:0000256" key="11">
    <source>
        <dbReference type="ARBA" id="ARBA00023242"/>
    </source>
</evidence>
<sequence length="2072" mass="227345">MVKIGHEKKPKSCAGWTVIFPLCTVESLFKSTFSCLPGHLFRAGSDQSFPVSSAFPLVSHPAFSLHTTAAGRSEFGGLGSLSMSAALAAHSQLGAFPGTHWWRASEAHGRGVAAFFPPLLGLPSLFSPSAQTQSSGPFQARTPSKNGHAAAKGTTTFTFTASTRRPYPEQLTISSYRDSPPLETLRVKCPARGHDVSLKRYLSLIMEISDSGSSSDSSSDGVSSSDSDDLEDEDDEDNDQSNDSEDSDSEKEQRVKRQEKVPPSKPTQDQRSVQSRRSPDEPPLPAWFPIASVLQSQSASLLFPTSMPREEGVKPHRSVIQATGLVGSAKPLALVTQPRRDSASSPVTLVSSPKPLSLCSSPKPRSVSSSPKPLSLCSSPKPLSLSSSPKPPSLSSSPKPPTLSPPHKPKALSGNHSNLFLTSSLLGSQHPNGVIQSGVQEAPLALITKPRAQSRMPDKPLLAATSPPFSTPINLTMGAKELPSERTSTSPGLGAPHHRHHKSKGSKPAAVGKGLSRSHLVQSLVDLFRASDMDIPSSKDSDSAEDEDDVEDDEEEEEDSNDSPSDSESILDSDSDVSDVAVKDHDGVTTDTEAERTPLKLTKAPSAPGYTAELSSACTPLNLQVAKAPGIPSTAAVMSSGMLSFHGSPSSGFSLSTPPGSGRRKRVTDERELRTPLELGWQRETHIRTAGGRLQGEVAYYAPCGKKLRQYPDVVKYLARNAISDITRDNFSFSAKIKVGDFYEARDGPQGLQWCLLKEEEVIPRILLMDGRRGRPLGSDPQRSGDGSDGRRRKGRTPSAAEAEFSNAADAKLLRKLEAQEIARQAAQIKLMRKLEKQALARAAKEARKQQGEREKIKRNQQIRLEKELRAQQMLEVERERRRQHIMLMKAVEARKKAEERERLRQEKRDEKRLNKERKLELRRLELEMAREMNKPNEDMCLADHKPLPALPRLPGLLLSGRTFSDCLMVAQFLHSFGRVLGLDPSADVPGLSALQEGLLNVGHSMDRLQDLLVRMLSNALCDPGMPPGHRAKTALGEHLTNVGINRDNVSEILHIYMEAHCGQSELVESLKTKAFQAHSPAQKASILAFLANELACSKSVVSEIDRNIDHMTNLRKEKCVIEGKLRKLRNIYAKRTGRRDTYVGGEETPTLGTPSSGRKRKRKGAESDDDDEEDEDSEDQGDEDDDEEEETKKGKKVETCDDEDEGDRTASVEELEKRIEKMSKQQTQIRLKLFESSHSLRSMMFGQDRYRRRYWVLPQCGGIFVEGMESGESPEELEKERNRLKEAELIQVKEEPLEEKPLGCSPELKIVQENQTAEVQTEKDSLNLFLQKPGSFSKLSKLLEVAKMSPVEGSHTQSQRSSPATVPTTACSPTNTLTTFPSIPLAPSIQPNSEVKPDLCPAAPLLSTSYLSSPAKTSSSPPSLLASDQLFRVLTEKGGHWFSLLPRSPCDDSSLTTSPAQPSTLRPNSPSSQLPGSHQNSSTPVISNLCLQVMALPFCGWPVGVVSPNFPSLLPPLMMGSGCQAAEDNVSPFLSPSAATSKSGSPGPLSDKTPSAPSPVVEASKPQDHPSPQPIPEELLTGWWKVGDAEQLRSLVRALHCRGVRERSLQKQLQKYMDIITQACARHRDVALMDVTELEENQVTEETLETWCVEEQAMEVDIGVLQQVEELERKVTSASLQAKGWMYPEPQSEREDLVYHEHKNGPKLRSAAKGSGEESGRGGIVRHANNPLDIAVTRLAELERNIERRYLKSPLSTTIQIRLDHVGTVTVPAPAPSPSADGEGSEEDIAHGLKVWRKALNEVRSAAQLSLCIQQLQKSIAWERSIMKVYCQICRKGDNEELLLLCDGCDKGCHTYCHRPKITSIPEGDWFCPACISTASGQSLKNKKSQSRTAPGGGKKGTEVKKNKASDEDTVSTSGTPKKRAKEPKKRKADESPATSQLKPDTPANGKKAKAAPVIRDNERDLTMCRLLLADLEGHPDAWPFLTPVNSKSVPGYKKVIKRPMDFSTIREKLVNNQYLNLETFIIDVNLVFDNCEKFNEDGSDIGRAGHSMRSFFERRWPDLLKKMNST</sequence>
<keyword evidence="6" id="KW-0805">Transcription regulation</keyword>